<protein>
    <recommendedName>
        <fullName evidence="1">SAV-6107-like HEPN domain-containing protein</fullName>
    </recommendedName>
</protein>
<name>A0A6C1U1J2_9CORY</name>
<dbReference type="EMBL" id="RXIR01000002">
    <property type="protein sequence ID" value="TVS30094.1"/>
    <property type="molecule type" value="Genomic_DNA"/>
</dbReference>
<reference evidence="3 4" key="1">
    <citation type="submission" date="2018-12" db="EMBL/GenBank/DDBJ databases">
        <title>Corynebacterium sanguinis sp. nov., a clinically-associated and environmental corynebacterium.</title>
        <authorList>
            <person name="Gonzales-Siles L."/>
            <person name="Jaen-Luchoro D."/>
            <person name="Cardew S."/>
            <person name="Inganas E."/>
            <person name="Ohlen M."/>
            <person name="Jensie-Markopolous S."/>
            <person name="Pinyeiro-Iglesias B."/>
            <person name="Molin K."/>
            <person name="Skovbjerg S."/>
            <person name="Svensson-Stadler L."/>
            <person name="Funke G."/>
            <person name="Moore E.R.B."/>
        </authorList>
    </citation>
    <scope>NUCLEOTIDE SEQUENCE [LARGE SCALE GENOMIC DNA]</scope>
    <source>
        <strain evidence="3 4">58734</strain>
    </source>
</reference>
<organism evidence="3 4">
    <name type="scientific">Corynebacterium sanguinis</name>
    <dbReference type="NCBI Taxonomy" id="2594913"/>
    <lineage>
        <taxon>Bacteria</taxon>
        <taxon>Bacillati</taxon>
        <taxon>Actinomycetota</taxon>
        <taxon>Actinomycetes</taxon>
        <taxon>Mycobacteriales</taxon>
        <taxon>Corynebacteriaceae</taxon>
        <taxon>Corynebacterium</taxon>
    </lineage>
</organism>
<comment type="caution">
    <text evidence="3">The sequence shown here is derived from an EMBL/GenBank/DDBJ whole genome shotgun (WGS) entry which is preliminary data.</text>
</comment>
<gene>
    <name evidence="3" type="ORF">EKI59_02040</name>
    <name evidence="2" type="ORF">H0H28_04590</name>
</gene>
<dbReference type="OrthoDB" id="4421226at2"/>
<evidence type="ECO:0000313" key="2">
    <source>
        <dbReference type="EMBL" id="MBA4504615.1"/>
    </source>
</evidence>
<keyword evidence="5" id="KW-1185">Reference proteome</keyword>
<accession>A0A6C1U1J2</accession>
<evidence type="ECO:0000313" key="4">
    <source>
        <dbReference type="Proteomes" id="UP000336646"/>
    </source>
</evidence>
<reference evidence="2 5" key="2">
    <citation type="submission" date="2020-07" db="EMBL/GenBank/DDBJ databases">
        <authorList>
            <person name="Khare M."/>
        </authorList>
    </citation>
    <scope>NUCLEOTIDE SEQUENCE [LARGE SCALE GENOMIC DNA]</scope>
    <source>
        <strain evidence="2 5">P8776</strain>
    </source>
</reference>
<dbReference type="GeneID" id="74902202"/>
<dbReference type="InterPro" id="IPR040891">
    <property type="entry name" value="HEPN_SAV_6107"/>
</dbReference>
<dbReference type="AlphaFoldDB" id="A0A6C1U1J2"/>
<evidence type="ECO:0000313" key="5">
    <source>
        <dbReference type="Proteomes" id="UP000580709"/>
    </source>
</evidence>
<dbReference type="Proteomes" id="UP000580709">
    <property type="component" value="Unassembled WGS sequence"/>
</dbReference>
<feature type="domain" description="SAV-6107-like HEPN" evidence="1">
    <location>
        <begin position="51"/>
        <end position="133"/>
    </location>
</feature>
<evidence type="ECO:0000259" key="1">
    <source>
        <dbReference type="Pfam" id="PF18726"/>
    </source>
</evidence>
<dbReference type="RefSeq" id="WP_136651499.1">
    <property type="nucleotide sequence ID" value="NZ_CP038157.1"/>
</dbReference>
<proteinExistence type="predicted"/>
<evidence type="ECO:0000313" key="3">
    <source>
        <dbReference type="EMBL" id="TVS30094.1"/>
    </source>
</evidence>
<sequence length="146" mass="15855">MSSIVSATTKAAYGSAAHGTRRERFFRSAYVLLAQAQADYAAGALDVAMENAYRAALRVAGAVNAGSPVIRKRKRLPASAWDKLRLTSERGKEWAETFTAFSVQRSRVITGIEPHPDPRVVQRLIALVEEFLEESIPGATKAPLVA</sequence>
<dbReference type="EMBL" id="JACEOR010000166">
    <property type="protein sequence ID" value="MBA4504615.1"/>
    <property type="molecule type" value="Genomic_DNA"/>
</dbReference>
<dbReference type="Proteomes" id="UP000336646">
    <property type="component" value="Unassembled WGS sequence"/>
</dbReference>
<dbReference type="Pfam" id="PF18726">
    <property type="entry name" value="HEPN_SAV_6107"/>
    <property type="match status" value="1"/>
</dbReference>